<dbReference type="Proteomes" id="UP000521017">
    <property type="component" value="Unassembled WGS sequence"/>
</dbReference>
<comment type="caution">
    <text evidence="1">The sequence shown here is derived from an EMBL/GenBank/DDBJ whole genome shotgun (WGS) entry which is preliminary data.</text>
</comment>
<evidence type="ECO:0000313" key="1">
    <source>
        <dbReference type="EMBL" id="MBB6501945.1"/>
    </source>
</evidence>
<proteinExistence type="predicted"/>
<dbReference type="AlphaFoldDB" id="A0A7X0J6X3"/>
<protein>
    <submittedName>
        <fullName evidence="1">Uncharacterized protein</fullName>
    </submittedName>
</protein>
<sequence length="41" mass="4620">MHIKPKPIQDMDLNFSIIKLINSVKKEVIFLNAPNQDVVGA</sequence>
<organism evidence="1 2">
    <name type="scientific">Pedobacter cryoconitis</name>
    <dbReference type="NCBI Taxonomy" id="188932"/>
    <lineage>
        <taxon>Bacteria</taxon>
        <taxon>Pseudomonadati</taxon>
        <taxon>Bacteroidota</taxon>
        <taxon>Sphingobacteriia</taxon>
        <taxon>Sphingobacteriales</taxon>
        <taxon>Sphingobacteriaceae</taxon>
        <taxon>Pedobacter</taxon>
    </lineage>
</organism>
<accession>A0A7X0J6X3</accession>
<dbReference type="EMBL" id="JACHCC010000011">
    <property type="protein sequence ID" value="MBB6501945.1"/>
    <property type="molecule type" value="Genomic_DNA"/>
</dbReference>
<gene>
    <name evidence="1" type="ORF">HDF25_004122</name>
</gene>
<name>A0A7X0J6X3_9SPHI</name>
<reference evidence="1 2" key="1">
    <citation type="submission" date="2020-08" db="EMBL/GenBank/DDBJ databases">
        <title>Genomic Encyclopedia of Type Strains, Phase IV (KMG-V): Genome sequencing to study the core and pangenomes of soil and plant-associated prokaryotes.</title>
        <authorList>
            <person name="Whitman W."/>
        </authorList>
    </citation>
    <scope>NUCLEOTIDE SEQUENCE [LARGE SCALE GENOMIC DNA]</scope>
    <source>
        <strain evidence="1 2">M2T3</strain>
    </source>
</reference>
<evidence type="ECO:0000313" key="2">
    <source>
        <dbReference type="Proteomes" id="UP000521017"/>
    </source>
</evidence>